<name>A0A399MBF3_9PSED</name>
<feature type="domain" description="HNH nuclease" evidence="1">
    <location>
        <begin position="54"/>
        <end position="109"/>
    </location>
</feature>
<gene>
    <name evidence="2" type="ORF">D0894_06025</name>
</gene>
<dbReference type="Proteomes" id="UP000265875">
    <property type="component" value="Unassembled WGS sequence"/>
</dbReference>
<proteinExistence type="predicted"/>
<reference evidence="2 3" key="1">
    <citation type="submission" date="2018-08" db="EMBL/GenBank/DDBJ databases">
        <title>Draft genome sequence of the cyanotroph, Pseudomonas monteilii BCN3.</title>
        <authorList>
            <person name="Jones L.B."/>
            <person name="Kunz D.A."/>
        </authorList>
    </citation>
    <scope>NUCLEOTIDE SEQUENCE [LARGE SCALE GENOMIC DNA]</scope>
    <source>
        <strain evidence="2 3">BCN3</strain>
    </source>
</reference>
<dbReference type="InterPro" id="IPR003615">
    <property type="entry name" value="HNH_nuc"/>
</dbReference>
<comment type="caution">
    <text evidence="2">The sequence shown here is derived from an EMBL/GenBank/DDBJ whole genome shotgun (WGS) entry which is preliminary data.</text>
</comment>
<evidence type="ECO:0000259" key="1">
    <source>
        <dbReference type="SMART" id="SM00507"/>
    </source>
</evidence>
<protein>
    <submittedName>
        <fullName evidence="2">TIGR02646 family protein</fullName>
    </submittedName>
</protein>
<dbReference type="CDD" id="cd00085">
    <property type="entry name" value="HNHc"/>
    <property type="match status" value="1"/>
</dbReference>
<dbReference type="RefSeq" id="WP_119369097.1">
    <property type="nucleotide sequence ID" value="NZ_QWLL01000012.1"/>
</dbReference>
<organism evidence="2 3">
    <name type="scientific">Pseudomonas monteilii</name>
    <dbReference type="NCBI Taxonomy" id="76759"/>
    <lineage>
        <taxon>Bacteria</taxon>
        <taxon>Pseudomonadati</taxon>
        <taxon>Pseudomonadota</taxon>
        <taxon>Gammaproteobacteria</taxon>
        <taxon>Pseudomonadales</taxon>
        <taxon>Pseudomonadaceae</taxon>
        <taxon>Pseudomonas</taxon>
    </lineage>
</organism>
<dbReference type="Gene3D" id="1.10.30.50">
    <property type="match status" value="1"/>
</dbReference>
<dbReference type="SMART" id="SM00507">
    <property type="entry name" value="HNHc"/>
    <property type="match status" value="1"/>
</dbReference>
<evidence type="ECO:0000313" key="3">
    <source>
        <dbReference type="Proteomes" id="UP000265875"/>
    </source>
</evidence>
<dbReference type="NCBIfam" id="TIGR02646">
    <property type="entry name" value="retron system putative HNH endonuclease"/>
    <property type="match status" value="1"/>
</dbReference>
<dbReference type="AlphaFoldDB" id="A0A399MBF3"/>
<sequence>MIKLIRPTKPAILSSNEQTWLDTLMTAIKKYGSYQDIPKDEKTKLISHYRHEQIKSALFPSSFNKCAFCEGKPQESGNIEVEHFFPKSIYPSKTFSWENFLPSCRKCNDSKLAHDTGLEPIVNPYDDNPDEYFRYSDILITPLKDDKKAKKTISVLGLNSARLMQPRAEILINLHTFSSNLEEALSELEIADTTLKKKHKARKIIESLEIMEQLTEQHRSYSGYCKSYLDSCEAYKIARKTVESFVEQQN</sequence>
<accession>A0A399MBF3</accession>
<evidence type="ECO:0000313" key="2">
    <source>
        <dbReference type="EMBL" id="RII79142.1"/>
    </source>
</evidence>
<dbReference type="EMBL" id="QWLL01000012">
    <property type="protein sequence ID" value="RII79142.1"/>
    <property type="molecule type" value="Genomic_DNA"/>
</dbReference>
<dbReference type="InterPro" id="IPR013467">
    <property type="entry name" value="HNH78-like"/>
</dbReference>